<feature type="region of interest" description="Disordered" evidence="3">
    <location>
        <begin position="6410"/>
        <end position="6429"/>
    </location>
</feature>
<feature type="region of interest" description="Disordered" evidence="3">
    <location>
        <begin position="6063"/>
        <end position="6082"/>
    </location>
</feature>
<dbReference type="InterPro" id="IPR020471">
    <property type="entry name" value="AKR"/>
</dbReference>
<feature type="compositionally biased region" description="Basic residues" evidence="3">
    <location>
        <begin position="6104"/>
        <end position="6128"/>
    </location>
</feature>
<feature type="compositionally biased region" description="Basic residues" evidence="3">
    <location>
        <begin position="3751"/>
        <end position="3776"/>
    </location>
</feature>
<feature type="compositionally biased region" description="Basic and acidic residues" evidence="3">
    <location>
        <begin position="4068"/>
        <end position="4080"/>
    </location>
</feature>
<dbReference type="InterPro" id="IPR050791">
    <property type="entry name" value="Aldo-Keto_reductase"/>
</dbReference>
<dbReference type="Pfam" id="PF10685">
    <property type="entry name" value="KGG"/>
    <property type="match status" value="1"/>
</dbReference>
<proteinExistence type="predicted"/>
<feature type="compositionally biased region" description="Polar residues" evidence="3">
    <location>
        <begin position="4216"/>
        <end position="4231"/>
    </location>
</feature>
<keyword evidence="2" id="KW-0560">Oxidoreductase</keyword>
<feature type="compositionally biased region" description="Basic and acidic residues" evidence="3">
    <location>
        <begin position="2972"/>
        <end position="2987"/>
    </location>
</feature>
<feature type="region of interest" description="Disordered" evidence="3">
    <location>
        <begin position="5244"/>
        <end position="5297"/>
    </location>
</feature>
<feature type="compositionally biased region" description="Basic and acidic residues" evidence="3">
    <location>
        <begin position="2368"/>
        <end position="2378"/>
    </location>
</feature>
<dbReference type="NCBIfam" id="NF007695">
    <property type="entry name" value="PRK10376.1"/>
    <property type="match status" value="1"/>
</dbReference>
<feature type="region of interest" description="Disordered" evidence="3">
    <location>
        <begin position="2628"/>
        <end position="2805"/>
    </location>
</feature>
<feature type="compositionally biased region" description="Basic residues" evidence="3">
    <location>
        <begin position="3155"/>
        <end position="3183"/>
    </location>
</feature>
<dbReference type="PANTHER" id="PTHR43625:SF40">
    <property type="entry name" value="ALDO-KETO REDUCTASE YAKC [NADP(+)]"/>
    <property type="match status" value="1"/>
</dbReference>
<gene>
    <name evidence="5" type="ORF">Tci_000392</name>
</gene>
<evidence type="ECO:0000256" key="3">
    <source>
        <dbReference type="SAM" id="MobiDB-lite"/>
    </source>
</evidence>
<feature type="region of interest" description="Disordered" evidence="3">
    <location>
        <begin position="2589"/>
        <end position="2610"/>
    </location>
</feature>
<feature type="region of interest" description="Disordered" evidence="3">
    <location>
        <begin position="2957"/>
        <end position="2987"/>
    </location>
</feature>
<feature type="compositionally biased region" description="Basic residues" evidence="3">
    <location>
        <begin position="499"/>
        <end position="509"/>
    </location>
</feature>
<feature type="compositionally biased region" description="Basic and acidic residues" evidence="3">
    <location>
        <begin position="2594"/>
        <end position="2610"/>
    </location>
</feature>
<feature type="compositionally biased region" description="Polar residues" evidence="3">
    <location>
        <begin position="4047"/>
        <end position="4059"/>
    </location>
</feature>
<name>A0A699GEV5_TANCI</name>
<dbReference type="InterPro" id="IPR019626">
    <property type="entry name" value="Stress-induced_KGG_rpt"/>
</dbReference>
<keyword evidence="1" id="KW-0521">NADP</keyword>
<feature type="compositionally biased region" description="Basic residues" evidence="3">
    <location>
        <begin position="6460"/>
        <end position="6469"/>
    </location>
</feature>
<feature type="region of interest" description="Disordered" evidence="3">
    <location>
        <begin position="5119"/>
        <end position="5155"/>
    </location>
</feature>
<feature type="region of interest" description="Disordered" evidence="3">
    <location>
        <begin position="6351"/>
        <end position="6373"/>
    </location>
</feature>
<feature type="compositionally biased region" description="Basic residues" evidence="3">
    <location>
        <begin position="2637"/>
        <end position="2650"/>
    </location>
</feature>
<feature type="compositionally biased region" description="Low complexity" evidence="3">
    <location>
        <begin position="2761"/>
        <end position="2794"/>
    </location>
</feature>
<dbReference type="InterPro" id="IPR023210">
    <property type="entry name" value="NADP_OxRdtase_dom"/>
</dbReference>
<protein>
    <submittedName>
        <fullName evidence="5">NAD(P)-linked oxidoreductase superfamily protein</fullName>
    </submittedName>
</protein>
<dbReference type="InterPro" id="IPR036812">
    <property type="entry name" value="NAD(P)_OxRdtase_dom_sf"/>
</dbReference>
<feature type="region of interest" description="Disordered" evidence="3">
    <location>
        <begin position="5463"/>
        <end position="5482"/>
    </location>
</feature>
<feature type="region of interest" description="Disordered" evidence="3">
    <location>
        <begin position="6102"/>
        <end position="6242"/>
    </location>
</feature>
<feature type="region of interest" description="Disordered" evidence="3">
    <location>
        <begin position="4204"/>
        <end position="4231"/>
    </location>
</feature>
<feature type="compositionally biased region" description="Basic and acidic residues" evidence="3">
    <location>
        <begin position="2257"/>
        <end position="2268"/>
    </location>
</feature>
<feature type="compositionally biased region" description="Basic residues" evidence="3">
    <location>
        <begin position="6297"/>
        <end position="6324"/>
    </location>
</feature>
<dbReference type="Pfam" id="PF00248">
    <property type="entry name" value="Aldo_ket_red"/>
    <property type="match status" value="1"/>
</dbReference>
<feature type="region of interest" description="Disordered" evidence="3">
    <location>
        <begin position="6508"/>
        <end position="6583"/>
    </location>
</feature>
<dbReference type="SUPFAM" id="SSF51430">
    <property type="entry name" value="NAD(P)-linked oxidoreductase"/>
    <property type="match status" value="1"/>
</dbReference>
<feature type="region of interest" description="Disordered" evidence="3">
    <location>
        <begin position="3129"/>
        <end position="3184"/>
    </location>
</feature>
<dbReference type="PRINTS" id="PR00069">
    <property type="entry name" value="ALDKETRDTASE"/>
</dbReference>
<sequence length="7822" mass="842223">MAGASAGLRQADRHPALHAQKGRAHARQPVGRLAADDVFGRDGDVFKPHGGGMAAAQRDQLQVGAALHAGSVAGEHHDRRRRAVGRGDCGSGHEALRAQVGDPRQLAVEGPALSIGVGVDLQRLHPGQELHGVGQPRGAGQRAVEQLRQQPLAQRGVGALQQVFDEAALAPVHERRRERMARDVGDAEDGVTDVTLRAAGAAQTGGHAGAEAAVRRQRRHHVVGLQLRIDGRAGQAVGEIAQRGQADAQHDLQRLLLVVAGVEERLQLGIVHRAATGDDGRGKTLHGVQFGDAGGGARLQRAHHFRRLSRFFQRDGRVAGDAEVAAVDVGGRQLHHFALVEREAGARVDAGDGEVGFQRLRRVSQHADQIGQKAVVGDRLFDIGAAVGRRGVERVQGKTGHDGLSVKKNPYYRPMRGCAPYPLWRPGPAGDRIISTIVMPRLPMAQRGRPARQGQSDRRRPPADGLPPRRLRKHLAENRRRAGRQGSRLLVDHPDRTGRRVWRIRRRPGQGRATQPPARAAGSGHAVRRHARQRQRRGSADLHRDRYRRRQGRPGRQSPAGRHGPALLARRCRTYLRTLALLETIAGRSLRFSGHPARVVGKLTTPLALVFQAPGVVVGKPAVQGVLSVAFLIANSPHVAVREQHQAIELLPHGQRKQPVQPGAVGHQPVLVLAVAARFRAEVVVIGRQVDGGKQHLAHLPVGVFRVAAELGAAREPRDGQAPGAQRFAVAVKQFAQPVQAIDGVGAAGGIEAGAPVAAGQRHDHRRARGVEQRIACRIQLVAAWLGGRLHAGGHHERGPLAGGAVDGALEHRLVMAALERVADHAELKTSRLRFDAGFDAGFDARFGTRFAAAPGMDLRRRQHQQRRQGQRNPCDAARGAHHACAVSVRRLSWRLDRCRRCHRVVVGVGRGRGKQVQLRRGVERLRFEARQVLARSLDHRLRHAGQLRHLQAVALRRRAVLHRVQEHDAVLVLHGRQVDVGGGGVAVGQLRQLEIMGGKQREAAAGVDQVAGNGPRQRQAVEGGRAAADFVHQHQRVGRGAVEDGGSFRHLHHEGGAPARQVVGGADAGEDAVDGADGRAGRRHIAAHVGQQRNQRHLAHERRLTAHVGARDQEQAALVDKAAIVGDEALDLVFHHRVAAFHDVDAAGIDQLRRAPVVAQRVIGERHQHVELRQCPGDGLQHADERRQVGQQHVVQHLFARQRAVLRRQGLVFERFQLGRDVTLAVFQGLAAAVVVRHLGGLAVGHFDIETVHLVVFDAQVGNPGAGALARFQVHQELARVFGQRAQLIEFGVEAAREHAAVAHHGGRFQCDGAVQQVEACVRRGDVLVDSRQQALAVGQCALYGMAQRRQLFQAVAQAGQVARAGRQQRNARGDALDIGHLRQRVRQRAGHVGPAQRGDGGVARTGNVLVAARVVQPVAQQARSHRRAAVIEQREQGGGLLAADGLRQLQVAARGRIEPDEFVLGFGGERAHVLQAATLRRLRVAQQGTGRAERRAQVVGAKAGEGGDRQLVEQRLVAADHVEVPVGHPVDVTGQFILEQVGVIAAQHLGRRDAFEFLQHARGDGAHVARKLHQPQRAAGQRQPRQAGRGHLALGDEAHRQQRTLRLFRQQVGVRQRAGRDHAHDLALDRSLAGGGIADLFADRARLADFHELGQIAFQRMERHAAHLDRLPVGRPARRQRDAEDARRFFRVVMKQLVKVAHAIKHQHVGMLVLDAHVLLHHWRELFGRTFLDGGSVDFGGDGGHCFVFGDADHVRHGLVHLGRVGRAGLRRHHAGGEVVVAQQRRLVGAQDGGGIAFEPGKIIVELDQRPARRVAVARQVAADHRVLARHADQRQQGRTQVDLAGDGRQTLRLHVRAQDQTRDVEFLDRHQAVAVHAVVMVGHDQEHGVLPVRLFFRLRDKAAQRIVGVFHGVVHGLLFRVVQLDAAVGELERLVVGRRENQAEERLAVRVQGLEAFERLVEQVLVGRAPAAFEHRRHRLAIDHALEAVTGKEAAHIVEVRFAAVHEFGVVALLAQAQRQGIKVLLGQRELDHAARGRGRVAGHHGLDAAHRAGAGGVQLVEPPAFSLELFQFRRDGQAAQRFDERGAQAFLEHDHQVQRTRALHGSRLPVQRAVDFRGIGFLAHGVEGSEHRPRRIDDQRVDHRIAGDGKQRRIGGTVGGGRADLDEDQHHQHRPHGQHLPGAPGHHAGGRCLEQLIDADGEGDGGQHAQHQCDAEAVPQGGDHFARVGQVFDEQAVGTHVELHDELRRGHFHEHDEDQRKRGPGDGNGFPDAQRFLIRQQGREHQRQGDEVAQQDQVGAHALHHDAAHGASGRRALPLPGQQRKTRQRQDRRAQQQQLEQHRVRVGGDVGAGAGAGRQHPARHQQEHQHHAEQGGDAAGVGRVLEHGGLAVAGAHEVGGKDRHQVMHGAEGLAQLTLARMIDRQMRNGHQHDVDHRWPQRRQVQAQVFHPALHGRTLARHDRQNDVVGQADDGDDLQQQDLVHAAAAHGQIVQVGLRLAVILQEEFGRGDVENALEPADFLQRGQRHQRCQADKRQQLQVHFGRALPLFHGQEGQQAGQHGKAQELHPFDDAVFHQQAPQRWRVVGPDEGQRHHEDIDHDADGNDRMAVPLVRYVRYLGVPQVAGGQAQQRKQQHRDQHRGRRPRGPAAPDIDREADGGGACQQRRGHRVEAAIIQSQRQDAEGVEVDHQADHGQRQRQAGGQGKAHRAPAPARQQRHRAAAHQQAARILQRQREPVGGRRRAGQRHGHEDGGHDQPAGALAHGAQAAGPAPDAGRGQDGGQQRQQQGRSDQRPRQASVDDLQGEIGQIHGASFSRSILNWWWAMARRWYVYRQRQGAARAAVDILAVVQHQQAAVGQAHHGQRRAVVEQGARFQVVPGLAAVAAHGLLHPARGAVVAHPGADFVGRNRHQARLQRLGAGADARHALRIAVGVERYQHRVLVADLEVGRQPPAAVGQRHRRRAHQRAGIEERRHRQHAPDRKRGALVVRLHLHDARGGPAAQARGHHVQVQGAVGGGPRDRVADAAHAIAQRLPQRVAAGHFPVPAPFAVGPARGVDLDVRTALAAAGPPEGNQFAAGQAGQRAGVGGRHAVGHGDDGMGQLGDAGDRCARVFEMGGALMLQRAARPAPGFRRGGGQRGAEAEQDDQARRARRPDRRHRRHGQLYRTAKGRGNVRSKNLKLQQPAWRNHEIALMKLQERMTRASGPWAGRLFFQQAAQHPRGFFVGVQALGQQVDGGLVVRLVHQRQQLARGAGRGFLGVDQVTDHVQRFRHAFHFLDGGQLDEFGVGARRRIAQRADALGDQVQRAPLLGVLGHEHLVQRVEHGTLDVPVEVMGHQVQGVAVGQQTGQAGGNRFAAFFGQADIDLDDVVAHNANPPKSITGWCELIRQGQVLAGAHLAAAAAQAIDCGAVFQHVGREVPLAQERQRHRQRAARLVGHGAHIPRAALAPRRDDVLADVAGQDAGLVPRRGHGLDELRAVGPPLAVGRAVRGRTVGHHLQRAVVHHVHGHRLAARGLHHRLVVARREAGGGRVAEAAGRVVHRSQDHAGKRQRDVMGGRDARAPLVVLGAQHAFLGDVVGPGALQAVGRVGAVQVDHQLVLGRLGQHLVVPVHHFLVVAVHEVHLDALDAPRRILLEGGVHLAVELLPLQPQPHAHATLLRVLQQRRHVQLGTRAGDVRLRIGFDVAAHRPAFVDQDVVELHRLRKIDKRLVRGRVDARIGHVHGPVVPPVPGRLGRLDPAGVGNARGRRQGWNQRRRGQVARAGRQRHRHAQAAVAAPGQEEARIVLHVRFGQRERGLAGARLADERRHVVVKIAQTRRLDGVVFGLEAGVEAAHVGAPAVVVAGEIELRVFRLDLEGGDARLLGHHVAQRHAVVVGTHQDVKLQCGAGSEGQVELAVTIGRAGGLAQHDAVRVVDGGGGASRQARAGADGADIEFQAQRRGIDDGFAVAADVIAEPVGVDAHGVAPVGRAHGDGLGCGRKDDGGGQAMILKAGQLRNSPSAPMFLWCAGAAVLPDAAAWEGSYSGPSVQPMLFARQERNQSKQADGTDASQPAGTAAGSKQADSKQADSKRADSKQAGAPGSQGGGRGFASMDPQRQREIAAQGGRAAHASGNAHEFTSEEARIAGSQSHKNSGNEQRGAATGTAKSKPRSRCRVPACSTPSRRSRKASACGSPRPPPGISAPILRSASSCATSANMSRPSSAAAGCRPTSCTRPSNGWPRASTTPISTTWRTACARRWPHTCAISTASGRKSPPCRWAGLPCAAGMYQWGADLAAPPAAAPPSSAPVSGSVPGSDMVRMAIRSSSFSFVGGDVHGGGAGGGAGAVKEACRTRVRRQPVVEQVDQAMARHGGVDRHVERGGRHRQRALRIDRQGLAVAREFPLGDGAAEEFAAQAGMAEQVARVLRRTAPRQVRRCGRQRETLRARSHGHGDHVLLQPLAVADAGVAAAGHDVDEVIVDHDVEHDLRIARQEGADHGLQEEARRVDGDVEAQRAARLVAHLVEHVERAGHVVERRTQARQQQGARFGGRHAARGAQQQADAQLLLEPAHGLAERRCGLPAGTRGLAKTLVLRHQRKRGQIGHRRGIDVVCRSHCADSRTACAGLTRLSHDIGHATMCSSQPFDGTAMTTLSNDRYTPAGTGIAWHRMGYGAMQLAGPHVMGPPKDRAAAVAVLRAAVELGVNHIDTSDFYGPHITNQIIAEALHPYRDGLTIVTKIGFLRGADGSWNPAASPQQLRDAVHANLRNLQLDALDVVNLRAPGLDGPDGSSLAQSLDALVRMQQEGLVRHIGLSNVDAAQVAEAQRITPIVCVQNHYNLAHRHDDALIDDLAAQGIAYVPFFPLGGFSPLQSDALTRVARTLDATPMQVALAWLLQRAPNMLVIPGTSSVAHLRENVAAAGLRLDEQSLAALQAIAVAPAGAHERGHVGHVLVGQAPGKGGHGELRRRAARARRLHALQDDAHYRLRRVARHHRVARQRREHAFVAAAVGPVARGAVVEIQPGAPRAGRLEEARGGDGIRLRHVLGAVDHHLAHRREHDAVPIDAAAQELHDVGLAPGADGGRAAVAQAGRVPAVDGRAAQVVGAVGGGKGLDLQARPARRMAVAAMAQSLHQVGAARDDRVAARRRHERLRRGRKHPAPHGQRPAHRQRERDLRVAVGRRGRLHAVPEVCVQRRHVGGRGARIRAVRHGRIQRVAAGHAKAQRAVEVRQRVAPDAVRVVGRDIAGVDGANRRRRRGRWFAGRLPPAPAQRLHQHAGPTSASRRPDPPGPRPPRRAPKGKWSGASCLHQRSAGLQVRGADFGGREIRERGHQSGGVVADILRERRRAHHEHVRHVPALRVAIEHAVGRIGADDGAARGMRGLVGANVVVVAGLQDVLGHALGAHGAHDFERAGGSKRGHPVFVRMPVEGHAQQRQAVGVAVRGVQVEIAVAVRHHGTHGGHRAGMGVVVAHRAFPAAAPARGVGRQRHLHDGPSARGARKNHGAAHEAVARMVEVVGVVLVDGLLAGGAGADEWVHVHLGAEEGGGGAHHLVRVVLAHRALAGGGIVRRADAGQQQQAHVIELEGRHHHHVRRLLHLAAVAVDVAHARGQLAAVVEQDAGHVGVVAQFQAGAPAQDGQDRGLRRRLGIHEAAEPLAEAAQVARSHAHPIRIGEGAGAVGGGDGKRSISELARGGGKPLRAVDRRHGLLRERVAARALERIAARLQRAVQVARGAGHASHFFEKVEVRFQLRVADAVVGHRHVGRDEFFAVAFLVRAAQAQVVGGRAPLLAVPVGAGAAGAVTEDERAVLAVGHGRVAALVAHGHRLARQRLPQVAAHRVFQFVDDARVFEIGRRVARRAPLQHHHRQSRVGQFLGHDGAGPTEADDDGVHVFHFHSVGEVGAGARKTDRLPRRHVAVAAVLWVGEIAFARVAQQERKKGRGLGAVFSQRALVERGENGVARCCIELRERPVVRRMRGLLGQRDAEAIEFARGLAHLVAQRGRRIGVEGAVHIPVGAMAVGQLHLAVEEFGHAGGHPARAVAVVRDQAVHRSVDERPFGGGEVHGAVGRMLRGGRAGRALRRHGGCGSGLQARHGRRQRGGQRYLGGAAQEHAALAGLVHGARARSSTRKNHEHRHQTPHHPRQRHPPALPGGGRGRARRAAARFSGNQLRLALPDSGTGKTLSRDRARPARLRRDRQAGRRLRQAHDGERPGRIAAPARYSEDRAGGARPRRARGHALCQGPSGTGGPPGGDGQRPHPHRGARILAAAGQLVLVLHLQPGARPARGADRRPRGPVAAPPVLGLVLQPAGHFGRGVRHLRGSVSPSRRRARRHGRLSGHAGRRGAGQGGCRYQDRLSHAVAVGRGVPRRGQDVRHGRHLARNGAGRDNGSSLFDRAADLRADRRGLGGAPRHVDGARGRVRTQSLRGVPGHAGAAVPDHGQGQLPRPRSAGLYRRLRHRQRGDLRRHGAGAPLAGRGAGRRQPGRAQRRLCQHGLYRLPSVPGGVRTIEHDAGDDYRDPDGVRAVWRGGGGGGIRRAAGRQRGGDRGQGTGVAGQKSHGAGAGAGRSVRGNRLSAARGAEPVPDPAGQRGQPGGAGVAGRVHCRHARAAADSGAERAGGAQAGGPAVADVGVGAFTSSLLRAAAQRESSCCMLRGDDGSADGGAGLAPAPHLSLLLQLFPHLRHILLRHRRAGIAPALAHERGQCCGFLVVEALGKARHHQDRRRLVGRWRARAFHDHVDQRCRTFRIGHAGAVEHGEHAGGALAGHEVACRAVIEVQALAQRQVGGRLEFFLGRFHALRRDAGRARRSRRQGFQVRGHRLQVAVVQVRRAVLHHGRHFPGHGGRAVAAHLQELRFRTVGRFFVHGKAARRVAAAAVAQAFDQVVPNAHAPAHIEREVHAGGRRRVGRRFHARLEVRVQRLDVGVVHLGIAGVRHGRVQVGAVRFHALAHRAAGKRRLAGRAVTGDAVAGAGQVGAALDQRVCGCSGSMSAGCQAGQQGQVVVLDRLRREQRDGADGGGGVGLEVLRERIAARDEDVVHIPRLQVAVQRRIARRIAHDGAAHVVGGHVLGDVPVRVQAQEAFRHEVRLHFLGDVADDLAQVALQFQFVLAPVERHAQQRLAPWVLVGRVEVEEVAAVRHARGRDADFHRAVVPVDHAFLPPLAPARRARRQRGADRRARCLRTVDLGAAQEAQLDAVLEVAWRNIVEHLARGAGRGKRIEVLVLEEQGGRAIGQERVVAADGARFRDRIVRLADAREQHQAHVGKLEARQDDDLGRLEDFAVVLVDIGDALGGFFIGVQVHADHHGIDLVVEIGHALDHVQDGRLRRCLRIVQARVFAAVAAVVARRQLRAVRVGPRGGHVGRRVRERVVAHALGGGRKQRAVVGVVQRRQRVRAGTGAFKRIAARLQHALQVAGVAGQAADLVELVEERFDLVPREREILDAHVGVEATARVGLVGVRLELDVGRGRADQHAGPVEAGAADAGARCKRAPFAGGQRGFARVVAHGQGGVARGGKHLVADRVGVLVGWFRVSEVFRWTVRSPFERAHFQAGLRQFDGHDGAGPAESDDDDVYFVVGDVRHGVSLSALAGEADWPQRIFDIVGIDPFGEGGARAGEADRDPSLHVLVAAVHGISQVAVLGVAQHLAEKLRRFQRRFAQGAEIDVVFLQLGQQRILVGGSQLLERLAVRSLACLLGQLDADPVHVLRAVRVLEAHGGRGVDLVRAGHVDIVAEAVLQLLVDKDGHIGFQGAGAAALGRDQAVAGGEQEHPLCFGEEHRLVLLQLDAFQAFGPCPVHGRGNEGNGCRSRHEDRSARKIHFFFGHRWRRVSKSGLSCTTYDDFL</sequence>
<evidence type="ECO:0000256" key="1">
    <source>
        <dbReference type="ARBA" id="ARBA00022857"/>
    </source>
</evidence>
<reference evidence="5" key="1">
    <citation type="journal article" date="2019" name="Sci. Rep.">
        <title>Draft genome of Tanacetum cinerariifolium, the natural source of mosquito coil.</title>
        <authorList>
            <person name="Yamashiro T."/>
            <person name="Shiraishi A."/>
            <person name="Satake H."/>
            <person name="Nakayama K."/>
        </authorList>
    </citation>
    <scope>NUCLEOTIDE SEQUENCE</scope>
</reference>
<feature type="region of interest" description="Disordered" evidence="3">
    <location>
        <begin position="2257"/>
        <end position="2276"/>
    </location>
</feature>
<feature type="compositionally biased region" description="Basic residues" evidence="3">
    <location>
        <begin position="6172"/>
        <end position="6186"/>
    </location>
</feature>
<feature type="compositionally biased region" description="Basic residues" evidence="3">
    <location>
        <begin position="526"/>
        <end position="537"/>
    </location>
</feature>
<feature type="region of interest" description="Disordered" evidence="3">
    <location>
        <begin position="2149"/>
        <end position="2194"/>
    </location>
</feature>
<dbReference type="CDD" id="cd19088">
    <property type="entry name" value="AKR_AKR13B1"/>
    <property type="match status" value="1"/>
</dbReference>
<feature type="compositionally biased region" description="Low complexity" evidence="3">
    <location>
        <begin position="1577"/>
        <end position="1591"/>
    </location>
</feature>
<accession>A0A699GEV5</accession>
<feature type="compositionally biased region" description="Basic and acidic residues" evidence="3">
    <location>
        <begin position="2685"/>
        <end position="2700"/>
    </location>
</feature>
<feature type="region of interest" description="Disordered" evidence="3">
    <location>
        <begin position="439"/>
        <end position="566"/>
    </location>
</feature>
<feature type="region of interest" description="Disordered" evidence="3">
    <location>
        <begin position="1053"/>
        <end position="1077"/>
    </location>
</feature>
<feature type="region of interest" description="Disordered" evidence="3">
    <location>
        <begin position="2305"/>
        <end position="2381"/>
    </location>
</feature>
<organism evidence="5">
    <name type="scientific">Tanacetum cinerariifolium</name>
    <name type="common">Dalmatian daisy</name>
    <name type="synonym">Chrysanthemum cinerariifolium</name>
    <dbReference type="NCBI Taxonomy" id="118510"/>
    <lineage>
        <taxon>Eukaryota</taxon>
        <taxon>Viridiplantae</taxon>
        <taxon>Streptophyta</taxon>
        <taxon>Embryophyta</taxon>
        <taxon>Tracheophyta</taxon>
        <taxon>Spermatophyta</taxon>
        <taxon>Magnoliopsida</taxon>
        <taxon>eudicotyledons</taxon>
        <taxon>Gunneridae</taxon>
        <taxon>Pentapetalae</taxon>
        <taxon>asterids</taxon>
        <taxon>campanulids</taxon>
        <taxon>Asterales</taxon>
        <taxon>Asteraceae</taxon>
        <taxon>Asteroideae</taxon>
        <taxon>Anthemideae</taxon>
        <taxon>Anthemidinae</taxon>
        <taxon>Tanacetum</taxon>
    </lineage>
</organism>
<feature type="region of interest" description="Disordered" evidence="3">
    <location>
        <begin position="6442"/>
        <end position="6469"/>
    </location>
</feature>
<comment type="caution">
    <text evidence="5">The sequence shown here is derived from an EMBL/GenBank/DDBJ whole genome shotgun (WGS) entry which is preliminary data.</text>
</comment>
<feature type="compositionally biased region" description="Polar residues" evidence="3">
    <location>
        <begin position="4132"/>
        <end position="4142"/>
    </location>
</feature>
<feature type="compositionally biased region" description="Gly residues" evidence="3">
    <location>
        <begin position="6226"/>
        <end position="6236"/>
    </location>
</feature>
<feature type="region of interest" description="Disordered" evidence="3">
    <location>
        <begin position="4043"/>
        <end position="4190"/>
    </location>
</feature>
<feature type="region of interest" description="Disordered" evidence="3">
    <location>
        <begin position="1572"/>
        <end position="1591"/>
    </location>
</feature>
<feature type="domain" description="NADP-dependent oxidoreductase" evidence="4">
    <location>
        <begin position="4652"/>
        <end position="4918"/>
    </location>
</feature>
<dbReference type="PANTHER" id="PTHR43625">
    <property type="entry name" value="AFLATOXIN B1 ALDEHYDE REDUCTASE"/>
    <property type="match status" value="1"/>
</dbReference>
<dbReference type="GO" id="GO:0016491">
    <property type="term" value="F:oxidoreductase activity"/>
    <property type="evidence" value="ECO:0007669"/>
    <property type="project" value="UniProtKB-KW"/>
</dbReference>
<feature type="region of interest" description="Disordered" evidence="3">
    <location>
        <begin position="6297"/>
        <end position="6332"/>
    </location>
</feature>
<feature type="region of interest" description="Disordered" evidence="3">
    <location>
        <begin position="1"/>
        <end position="31"/>
    </location>
</feature>
<feature type="region of interest" description="Disordered" evidence="3">
    <location>
        <begin position="3746"/>
        <end position="3778"/>
    </location>
</feature>
<dbReference type="GO" id="GO:0005737">
    <property type="term" value="C:cytoplasm"/>
    <property type="evidence" value="ECO:0007669"/>
    <property type="project" value="TreeGrafter"/>
</dbReference>
<evidence type="ECO:0000256" key="2">
    <source>
        <dbReference type="ARBA" id="ARBA00023002"/>
    </source>
</evidence>
<dbReference type="Gene3D" id="3.20.20.100">
    <property type="entry name" value="NADP-dependent oxidoreductase domain"/>
    <property type="match status" value="1"/>
</dbReference>
<evidence type="ECO:0000313" key="5">
    <source>
        <dbReference type="EMBL" id="GEU28414.1"/>
    </source>
</evidence>
<dbReference type="EMBL" id="BKCJ010000006">
    <property type="protein sequence ID" value="GEU28414.1"/>
    <property type="molecule type" value="Genomic_DNA"/>
</dbReference>
<feature type="compositionally biased region" description="Basic residues" evidence="3">
    <location>
        <begin position="5127"/>
        <end position="5150"/>
    </location>
</feature>
<evidence type="ECO:0000259" key="4">
    <source>
        <dbReference type="Pfam" id="PF00248"/>
    </source>
</evidence>